<dbReference type="Proteomes" id="UP001234989">
    <property type="component" value="Chromosome 6"/>
</dbReference>
<evidence type="ECO:0000313" key="3">
    <source>
        <dbReference type="Proteomes" id="UP001234989"/>
    </source>
</evidence>
<sequence>MLRACVIDFGGHWDKFLPLCEFSYNSSYHSSNDMAPFEALYWRGCRSPIGWFEAGDVKTLGVDLVKDAQDKAGEQVFLKVSHVKGVMRFSKKVKLSPRYIRSFEILDSVGPVAFRLALPPSLSGFHLVFHVSMLKNYHEEGDYIIKWDTVLLDKDLQYEEEPVEILDRNIQKLRTNEIKSVKVQ</sequence>
<gene>
    <name evidence="2" type="ORF">MTR67_025719</name>
</gene>
<dbReference type="Gene3D" id="3.30.420.10">
    <property type="entry name" value="Ribonuclease H-like superfamily/Ribonuclease H"/>
    <property type="match status" value="1"/>
</dbReference>
<dbReference type="AlphaFoldDB" id="A0AAF0TU50"/>
<dbReference type="GO" id="GO:0003676">
    <property type="term" value="F:nucleic acid binding"/>
    <property type="evidence" value="ECO:0007669"/>
    <property type="project" value="InterPro"/>
</dbReference>
<evidence type="ECO:0000259" key="1">
    <source>
        <dbReference type="Pfam" id="PF24626"/>
    </source>
</evidence>
<dbReference type="InterPro" id="IPR056924">
    <property type="entry name" value="SH3_Tf2-1"/>
</dbReference>
<proteinExistence type="predicted"/>
<name>A0AAF0TU50_SOLVR</name>
<dbReference type="InterPro" id="IPR036397">
    <property type="entry name" value="RNaseH_sf"/>
</dbReference>
<reference evidence="2" key="1">
    <citation type="submission" date="2023-08" db="EMBL/GenBank/DDBJ databases">
        <title>A de novo genome assembly of Solanum verrucosum Schlechtendal, a Mexican diploid species geographically isolated from the other diploid A-genome species in potato relatives.</title>
        <authorList>
            <person name="Hosaka K."/>
        </authorList>
    </citation>
    <scope>NUCLEOTIDE SEQUENCE</scope>
    <source>
        <tissue evidence="2">Young leaves</tissue>
    </source>
</reference>
<dbReference type="EMBL" id="CP133617">
    <property type="protein sequence ID" value="WMV32334.1"/>
    <property type="molecule type" value="Genomic_DNA"/>
</dbReference>
<keyword evidence="3" id="KW-1185">Reference proteome</keyword>
<dbReference type="PANTHER" id="PTHR46148:SF60">
    <property type="entry name" value="CHROMO DOMAIN-CONTAINING PROTEIN"/>
    <property type="match status" value="1"/>
</dbReference>
<protein>
    <recommendedName>
        <fullName evidence="1">Tf2-1-like SH3-like domain-containing protein</fullName>
    </recommendedName>
</protein>
<feature type="domain" description="Tf2-1-like SH3-like" evidence="1">
    <location>
        <begin position="73"/>
        <end position="138"/>
    </location>
</feature>
<organism evidence="2 3">
    <name type="scientific">Solanum verrucosum</name>
    <dbReference type="NCBI Taxonomy" id="315347"/>
    <lineage>
        <taxon>Eukaryota</taxon>
        <taxon>Viridiplantae</taxon>
        <taxon>Streptophyta</taxon>
        <taxon>Embryophyta</taxon>
        <taxon>Tracheophyta</taxon>
        <taxon>Spermatophyta</taxon>
        <taxon>Magnoliopsida</taxon>
        <taxon>eudicotyledons</taxon>
        <taxon>Gunneridae</taxon>
        <taxon>Pentapetalae</taxon>
        <taxon>asterids</taxon>
        <taxon>lamiids</taxon>
        <taxon>Solanales</taxon>
        <taxon>Solanaceae</taxon>
        <taxon>Solanoideae</taxon>
        <taxon>Solaneae</taxon>
        <taxon>Solanum</taxon>
    </lineage>
</organism>
<accession>A0AAF0TU50</accession>
<dbReference type="PANTHER" id="PTHR46148">
    <property type="entry name" value="CHROMO DOMAIN-CONTAINING PROTEIN"/>
    <property type="match status" value="1"/>
</dbReference>
<evidence type="ECO:0000313" key="2">
    <source>
        <dbReference type="EMBL" id="WMV32334.1"/>
    </source>
</evidence>
<dbReference type="Pfam" id="PF24626">
    <property type="entry name" value="SH3_Tf2-1"/>
    <property type="match status" value="1"/>
</dbReference>